<evidence type="ECO:0000313" key="6">
    <source>
        <dbReference type="Proteomes" id="UP001049176"/>
    </source>
</evidence>
<feature type="transmembrane region" description="Helical" evidence="3">
    <location>
        <begin position="365"/>
        <end position="384"/>
    </location>
</feature>
<feature type="transmembrane region" description="Helical" evidence="3">
    <location>
        <begin position="81"/>
        <end position="100"/>
    </location>
</feature>
<proteinExistence type="predicted"/>
<keyword evidence="1" id="KW-0479">Metal-binding</keyword>
<keyword evidence="1" id="KW-0862">Zinc</keyword>
<dbReference type="KEGG" id="more:E1B28_007359"/>
<dbReference type="Gene3D" id="3.30.40.10">
    <property type="entry name" value="Zinc/RING finger domain, C3HC4 (zinc finger)"/>
    <property type="match status" value="1"/>
</dbReference>
<dbReference type="CDD" id="cd16616">
    <property type="entry name" value="mRING-HC-C4C4_Asi1p-like"/>
    <property type="match status" value="1"/>
</dbReference>
<dbReference type="GO" id="GO:0016567">
    <property type="term" value="P:protein ubiquitination"/>
    <property type="evidence" value="ECO:0007669"/>
    <property type="project" value="TreeGrafter"/>
</dbReference>
<dbReference type="RefSeq" id="XP_043010174.1">
    <property type="nucleotide sequence ID" value="XM_043152088.1"/>
</dbReference>
<organism evidence="5 6">
    <name type="scientific">Marasmius oreades</name>
    <name type="common">fairy-ring Marasmius</name>
    <dbReference type="NCBI Taxonomy" id="181124"/>
    <lineage>
        <taxon>Eukaryota</taxon>
        <taxon>Fungi</taxon>
        <taxon>Dikarya</taxon>
        <taxon>Basidiomycota</taxon>
        <taxon>Agaricomycotina</taxon>
        <taxon>Agaricomycetes</taxon>
        <taxon>Agaricomycetidae</taxon>
        <taxon>Agaricales</taxon>
        <taxon>Marasmiineae</taxon>
        <taxon>Marasmiaceae</taxon>
        <taxon>Marasmius</taxon>
    </lineage>
</organism>
<feature type="domain" description="RING-type" evidence="4">
    <location>
        <begin position="738"/>
        <end position="781"/>
    </location>
</feature>
<evidence type="ECO:0000259" key="4">
    <source>
        <dbReference type="PROSITE" id="PS50089"/>
    </source>
</evidence>
<evidence type="ECO:0000313" key="5">
    <source>
        <dbReference type="EMBL" id="KAG7093704.1"/>
    </source>
</evidence>
<keyword evidence="3" id="KW-0812">Transmembrane</keyword>
<feature type="compositionally biased region" description="Acidic residues" evidence="2">
    <location>
        <begin position="640"/>
        <end position="649"/>
    </location>
</feature>
<dbReference type="AlphaFoldDB" id="A0A9P7S1J4"/>
<keyword evidence="3" id="KW-0472">Membrane</keyword>
<dbReference type="OrthoDB" id="66726at2759"/>
<reference evidence="5" key="1">
    <citation type="journal article" date="2021" name="Genome Biol. Evol.">
        <title>The assembled and annotated genome of the fairy-ring fungus Marasmius oreades.</title>
        <authorList>
            <person name="Hiltunen M."/>
            <person name="Ament-Velasquez S.L."/>
            <person name="Johannesson H."/>
        </authorList>
    </citation>
    <scope>NUCLEOTIDE SEQUENCE</scope>
    <source>
        <strain evidence="5">03SP1</strain>
    </source>
</reference>
<dbReference type="GO" id="GO:0006511">
    <property type="term" value="P:ubiquitin-dependent protein catabolic process"/>
    <property type="evidence" value="ECO:0007669"/>
    <property type="project" value="TreeGrafter"/>
</dbReference>
<dbReference type="GeneID" id="66076435"/>
<dbReference type="GO" id="GO:0061630">
    <property type="term" value="F:ubiquitin protein ligase activity"/>
    <property type="evidence" value="ECO:0007669"/>
    <property type="project" value="TreeGrafter"/>
</dbReference>
<feature type="transmembrane region" description="Helical" evidence="3">
    <location>
        <begin position="241"/>
        <end position="259"/>
    </location>
</feature>
<feature type="region of interest" description="Disordered" evidence="2">
    <location>
        <begin position="640"/>
        <end position="663"/>
    </location>
</feature>
<dbReference type="PANTHER" id="PTHR22696">
    <property type="entry name" value="E3 UBIQUITIN-PROTEIN LIGASE RNF26"/>
    <property type="match status" value="1"/>
</dbReference>
<dbReference type="EMBL" id="CM032184">
    <property type="protein sequence ID" value="KAG7093704.1"/>
    <property type="molecule type" value="Genomic_DNA"/>
</dbReference>
<comment type="caution">
    <text evidence="5">The sequence shown here is derived from an EMBL/GenBank/DDBJ whole genome shotgun (WGS) entry which is preliminary data.</text>
</comment>
<feature type="transmembrane region" description="Helical" evidence="3">
    <location>
        <begin position="271"/>
        <end position="289"/>
    </location>
</feature>
<accession>A0A9P7S1J4</accession>
<name>A0A9P7S1J4_9AGAR</name>
<keyword evidence="6" id="KW-1185">Reference proteome</keyword>
<evidence type="ECO:0000256" key="1">
    <source>
        <dbReference type="PROSITE-ProRule" id="PRU00175"/>
    </source>
</evidence>
<dbReference type="GO" id="GO:0008270">
    <property type="term" value="F:zinc ion binding"/>
    <property type="evidence" value="ECO:0007669"/>
    <property type="project" value="UniProtKB-KW"/>
</dbReference>
<keyword evidence="1" id="KW-0863">Zinc-finger</keyword>
<evidence type="ECO:0000256" key="3">
    <source>
        <dbReference type="SAM" id="Phobius"/>
    </source>
</evidence>
<dbReference type="Pfam" id="PF13920">
    <property type="entry name" value="zf-C3HC4_3"/>
    <property type="match status" value="1"/>
</dbReference>
<protein>
    <recommendedName>
        <fullName evidence="4">RING-type domain-containing protein</fullName>
    </recommendedName>
</protein>
<dbReference type="PANTHER" id="PTHR22696:SF1">
    <property type="entry name" value="E3 UBIQUITIN-PROTEIN LIGASE RNF26"/>
    <property type="match status" value="1"/>
</dbReference>
<evidence type="ECO:0000256" key="2">
    <source>
        <dbReference type="SAM" id="MobiDB-lite"/>
    </source>
</evidence>
<feature type="region of interest" description="Disordered" evidence="2">
    <location>
        <begin position="710"/>
        <end position="733"/>
    </location>
</feature>
<sequence length="793" mass="87488">MSRGPQLQNTSFNISLNFSSLGSLFSYPSRLLSRIRGIDSYEPIITAPVPSFDYPIPTPPPTPGQHVIPEVTPQSLPGPCWGFFTSSYMIGLVLMMVLMHRIENVVVPTRVPHFPIAFHTRGRSSSRIMLRRLYAAFLPLDMSNTVTRVALHLPTLYLMGKSLLLWTLILLQASNLYPNINNDHLMSLRIWSESQEMRDVCWQTFCAICGAFCVEAFVKGLDGVSVGIGAHMQANTSPFNLVGYAFLLYAYSSSFTHVLKPDGLPSRPDKHVLVTIAIPLLQLMIFHILSCRKRWSSHRFIPTALSSFLSLLHFHTTLFAHSMFESSSSPVISTTTGTKQHVYSNPTGIGSYPILNYVPNLFETVLLLLITLTILLNVATQLLLTGKITKPLLGLGLTSGDGGPTEGWSWTPPWEEDFGVVLLRLGTASLEATGLRGWGNEVTGVVASLPSDHIASSTNSIVTREKIERGTLKMNRNGVIEVAHGSVITIKTRSALARAGNKPRVSKRVQIVKGLDNEIRDVDFAGNTGGVSGGRRVYGVPGFFTVNRGWYWGIRALGSAVWNVTLGLLGLVWDLVHGKKVRDRFTGNINEEANANDNQTPVDTCDSEDDLAAQEETYETFLRGDQISDDEDDDDEWIHESEFGSDEEQGSNVSDGEDERTSTETVALYSDLQTRGSSPEAASSAMLAHMVYSGGSPLTRRRYRALLAPSHSGEEAPRQGHPTAPDDDSSQDESRRNCVICTVEQRQIICWPCRCLSMCDQCRESLAARSSASKHRCPCCRRSVEGYSRIFIP</sequence>
<dbReference type="Proteomes" id="UP001049176">
    <property type="component" value="Chromosome 4"/>
</dbReference>
<dbReference type="InterPro" id="IPR001841">
    <property type="entry name" value="Znf_RING"/>
</dbReference>
<gene>
    <name evidence="5" type="ORF">E1B28_007359</name>
</gene>
<dbReference type="PROSITE" id="PS50089">
    <property type="entry name" value="ZF_RING_2"/>
    <property type="match status" value="1"/>
</dbReference>
<keyword evidence="3" id="KW-1133">Transmembrane helix</keyword>
<dbReference type="InterPro" id="IPR013083">
    <property type="entry name" value="Znf_RING/FYVE/PHD"/>
</dbReference>